<dbReference type="SUPFAM" id="SSF50156">
    <property type="entry name" value="PDZ domain-like"/>
    <property type="match status" value="1"/>
</dbReference>
<sequence length="1470" mass="164262">MNGPARTIVLQRQNGAFGFTLRHFIVYPPDVQDPAIVKKLEACGLANFSQPMDTVFVKKVIPKSEADVAGLKEGDRLIAVNGIPVSLQFQFADIVATIQKTPKTLVIQIVPKCYDILQTFFSETAHNPETNQRPVAAAVRSTNPEALYSSLMPVVSANSRSVYAGNGNPMAIVQPRVLQNIKQVQYSSDLTPQPPQPQQGFKNQYTSPINSDVKEAILSRLRHQIEQKEEFLKRPNKPLILEPTQQQQQQQRATLAFSQPNRLAPSTSSDYGRSLDSMRNQQSVSQELADIQNNRFAIREQFFKDRNSTNNAYFSLPTSPYYIQDGQQSMIGGSSSNSMTCESLRPVIGTSPIPSQGLRIVSERTKQFESGRPLSPDGIDRTSLFRGELSRINTKQVASNVALRRQVFEAKANIDSSWRCSSDDKIKDDKELKLLPAKARSLSVESVNKENDKLHDVMSVAIKKERPKPVRENSYLTAVRNSPEAVVLRQKVQQRAASDDEERKTRRTSYLKATANDEYHFTASDTDQNSISITPDGDDETQQQLKVSYQKWTPPKFTVDIQFLRRIFEEPPDITANDSSLAPHASNASKTKALSYFRDNALSDVNIPITKQGILHVKVTVINGRRSHDRNWRQCNAELKKNILKLTIIREGKVSQSPDSSGGTIDLTNFDVTDGNYTKRKNVFRLSSSHYPAACDSECELLLQTQSQQEMSDWMSCLRSVSKNDVKSDTECSSANVGAQKAEPQRVAAIETMQASTLSSDDNPSPLPKTSATQRKYHFGSRSPSGQSPVTKSRKAPQNLLVSTSPLYKDGSDKETNSPKQKSWKHFVTNQFKKMQPQTDSPPTSNEHANEGCTLAQCTPSEENLYVPLLIAKCTNIVESKGMGIVGIYRIPGNTAAISNLNELINRNGMDDEQTLNDPKWEDVNVVSSLLKLFIRSLSEPIVSNELYGNFIEADKKSDHVQRFQELKSLLGKLPQHNYETLKHLITHLCRVSENAPTNLMEPKNLAIIFGPSIVRKSNDSLEMVVKDMRHQCQIVESLISNYGYFFENEPIPNPKNNNYQASNDSGNELPSADFLLENVAKIEPLSRDAHKETSSRFVANIVQAANRKIRKTAQRRSTSSSMTMTPDSLSLESMTTAESKDLQKTNSKTAKLKSNESLAETPRSSEDECAFIENGDNGSSSLTATVTELLDNKLRSLRNSSVDSDKEETTTKESSNATTPTSTTITVTATTSNTNPRYSVISKMTHLQHPRPLTLGENIPFADESPERPLIQARVKPIRQSINSNSSSGMDKQKSELHIEHSLKDKNCSKLSLDSSDTDSSTTESVNRERIRSVIRLEDSVLRKVNRILTNLEHLERKYSLNRSLSLNYKSHRSNNECCCANKGDKSARLSLTKDEKTDKNINKRRQLHDTTNTTSNLQQTTSGGSKYRRHSNGSNRSIRRRHTVGGVHDYPAIIKTDTDRASFITQIT</sequence>
<feature type="domain" description="Rho-GAP" evidence="5">
    <location>
        <begin position="853"/>
        <end position="1047"/>
    </location>
</feature>
<dbReference type="Pfam" id="PF00169">
    <property type="entry name" value="PH"/>
    <property type="match status" value="1"/>
</dbReference>
<dbReference type="InterPro" id="IPR036034">
    <property type="entry name" value="PDZ_sf"/>
</dbReference>
<dbReference type="Gene3D" id="2.30.42.10">
    <property type="match status" value="1"/>
</dbReference>
<comment type="caution">
    <text evidence="6">The sequence shown here is derived from an EMBL/GenBank/DDBJ whole genome shotgun (WGS) entry which is preliminary data.</text>
</comment>
<dbReference type="EMBL" id="JADBJN010000001">
    <property type="protein sequence ID" value="KAG5682854.1"/>
    <property type="molecule type" value="Genomic_DNA"/>
</dbReference>
<feature type="compositionally biased region" description="Low complexity" evidence="2">
    <location>
        <begin position="1118"/>
        <end position="1132"/>
    </location>
</feature>
<keyword evidence="7" id="KW-1185">Reference proteome</keyword>
<dbReference type="GO" id="GO:0005096">
    <property type="term" value="F:GTPase activator activity"/>
    <property type="evidence" value="ECO:0007669"/>
    <property type="project" value="UniProtKB-KW"/>
</dbReference>
<evidence type="ECO:0000259" key="4">
    <source>
        <dbReference type="PROSITE" id="PS50106"/>
    </source>
</evidence>
<feature type="region of interest" description="Disordered" evidence="2">
    <location>
        <begin position="754"/>
        <end position="823"/>
    </location>
</feature>
<evidence type="ECO:0000259" key="3">
    <source>
        <dbReference type="PROSITE" id="PS50003"/>
    </source>
</evidence>
<dbReference type="PANTHER" id="PTHR23175:SF23">
    <property type="entry name" value="PDZ DOMAIN-CONTAINING PROTEIN"/>
    <property type="match status" value="1"/>
</dbReference>
<evidence type="ECO:0000313" key="7">
    <source>
        <dbReference type="Proteomes" id="UP001107558"/>
    </source>
</evidence>
<reference evidence="6" key="1">
    <citation type="submission" date="2021-03" db="EMBL/GenBank/DDBJ databases">
        <title>Chromosome level genome of the anhydrobiotic midge Polypedilum vanderplanki.</title>
        <authorList>
            <person name="Yoshida Y."/>
            <person name="Kikawada T."/>
            <person name="Gusev O."/>
        </authorList>
    </citation>
    <scope>NUCLEOTIDE SEQUENCE</scope>
    <source>
        <strain evidence="6">NIAS01</strain>
        <tissue evidence="6">Whole body or cell culture</tissue>
    </source>
</reference>
<accession>A0A9J6CML5</accession>
<feature type="region of interest" description="Disordered" evidence="2">
    <location>
        <begin position="521"/>
        <end position="542"/>
    </location>
</feature>
<feature type="compositionally biased region" description="Polar residues" evidence="2">
    <location>
        <begin position="782"/>
        <end position="791"/>
    </location>
</feature>
<dbReference type="GO" id="GO:0007165">
    <property type="term" value="P:signal transduction"/>
    <property type="evidence" value="ECO:0007669"/>
    <property type="project" value="InterPro"/>
</dbReference>
<dbReference type="SUPFAM" id="SSF50729">
    <property type="entry name" value="PH domain-like"/>
    <property type="match status" value="1"/>
</dbReference>
<feature type="region of interest" description="Disordered" evidence="2">
    <location>
        <begin position="1109"/>
        <end position="1183"/>
    </location>
</feature>
<evidence type="ECO:0008006" key="8">
    <source>
        <dbReference type="Google" id="ProtNLM"/>
    </source>
</evidence>
<dbReference type="PANTHER" id="PTHR23175">
    <property type="entry name" value="PDZ DOMAIN-CONTAINING PROTEIN"/>
    <property type="match status" value="1"/>
</dbReference>
<feature type="region of interest" description="Disordered" evidence="2">
    <location>
        <begin position="1199"/>
        <end position="1226"/>
    </location>
</feature>
<feature type="domain" description="PDZ" evidence="4">
    <location>
        <begin position="7"/>
        <end position="113"/>
    </location>
</feature>
<dbReference type="PROSITE" id="PS50106">
    <property type="entry name" value="PDZ"/>
    <property type="match status" value="1"/>
</dbReference>
<keyword evidence="1" id="KW-0343">GTPase activation</keyword>
<dbReference type="Pfam" id="PF00620">
    <property type="entry name" value="RhoGAP"/>
    <property type="match status" value="1"/>
</dbReference>
<dbReference type="Proteomes" id="UP001107558">
    <property type="component" value="Chromosome 1"/>
</dbReference>
<evidence type="ECO:0000256" key="1">
    <source>
        <dbReference type="ARBA" id="ARBA00022468"/>
    </source>
</evidence>
<dbReference type="PROSITE" id="PS50238">
    <property type="entry name" value="RHOGAP"/>
    <property type="match status" value="1"/>
</dbReference>
<name>A0A9J6CML5_POLVA</name>
<dbReference type="InterPro" id="IPR041489">
    <property type="entry name" value="PDZ_6"/>
</dbReference>
<feature type="compositionally biased region" description="Polar residues" evidence="2">
    <location>
        <begin position="523"/>
        <end position="533"/>
    </location>
</feature>
<dbReference type="InterPro" id="IPR008936">
    <property type="entry name" value="Rho_GTPase_activation_prot"/>
</dbReference>
<feature type="compositionally biased region" description="Low complexity" evidence="2">
    <location>
        <begin position="1215"/>
        <end position="1226"/>
    </location>
</feature>
<feature type="domain" description="PH" evidence="3">
    <location>
        <begin position="608"/>
        <end position="723"/>
    </location>
</feature>
<evidence type="ECO:0000256" key="2">
    <source>
        <dbReference type="SAM" id="MobiDB-lite"/>
    </source>
</evidence>
<protein>
    <recommendedName>
        <fullName evidence="8">Rho GTPase-activating protein 21</fullName>
    </recommendedName>
</protein>
<gene>
    <name evidence="6" type="ORF">PVAND_012176</name>
</gene>
<dbReference type="OrthoDB" id="6281275at2759"/>
<dbReference type="PROSITE" id="PS50003">
    <property type="entry name" value="PH_DOMAIN"/>
    <property type="match status" value="1"/>
</dbReference>
<feature type="region of interest" description="Disordered" evidence="2">
    <location>
        <begin position="243"/>
        <end position="285"/>
    </location>
</feature>
<feature type="compositionally biased region" description="Polar residues" evidence="2">
    <location>
        <begin position="252"/>
        <end position="285"/>
    </location>
</feature>
<feature type="region of interest" description="Disordered" evidence="2">
    <location>
        <begin position="492"/>
        <end position="511"/>
    </location>
</feature>
<feature type="compositionally biased region" description="Polar residues" evidence="2">
    <location>
        <begin position="754"/>
        <end position="774"/>
    </location>
</feature>
<dbReference type="InterPro" id="IPR001849">
    <property type="entry name" value="PH_domain"/>
</dbReference>
<evidence type="ECO:0000313" key="6">
    <source>
        <dbReference type="EMBL" id="KAG5682854.1"/>
    </source>
</evidence>
<dbReference type="Gene3D" id="2.30.29.30">
    <property type="entry name" value="Pleckstrin-homology domain (PH domain)/Phosphotyrosine-binding domain (PTB)"/>
    <property type="match status" value="1"/>
</dbReference>
<organism evidence="6 7">
    <name type="scientific">Polypedilum vanderplanki</name>
    <name type="common">Sleeping chironomid midge</name>
    <dbReference type="NCBI Taxonomy" id="319348"/>
    <lineage>
        <taxon>Eukaryota</taxon>
        <taxon>Metazoa</taxon>
        <taxon>Ecdysozoa</taxon>
        <taxon>Arthropoda</taxon>
        <taxon>Hexapoda</taxon>
        <taxon>Insecta</taxon>
        <taxon>Pterygota</taxon>
        <taxon>Neoptera</taxon>
        <taxon>Endopterygota</taxon>
        <taxon>Diptera</taxon>
        <taxon>Nematocera</taxon>
        <taxon>Chironomoidea</taxon>
        <taxon>Chironomidae</taxon>
        <taxon>Chironominae</taxon>
        <taxon>Polypedilum</taxon>
        <taxon>Polypedilum</taxon>
    </lineage>
</organism>
<dbReference type="SMART" id="SM00324">
    <property type="entry name" value="RhoGAP"/>
    <property type="match status" value="1"/>
</dbReference>
<dbReference type="Gene3D" id="1.10.555.10">
    <property type="entry name" value="Rho GTPase activation protein"/>
    <property type="match status" value="1"/>
</dbReference>
<feature type="region of interest" description="Disordered" evidence="2">
    <location>
        <begin position="1406"/>
        <end position="1444"/>
    </location>
</feature>
<dbReference type="InterPro" id="IPR000198">
    <property type="entry name" value="RhoGAP_dom"/>
</dbReference>
<feature type="compositionally biased region" description="Low complexity" evidence="2">
    <location>
        <begin position="1412"/>
        <end position="1426"/>
    </location>
</feature>
<dbReference type="SMART" id="SM00233">
    <property type="entry name" value="PH"/>
    <property type="match status" value="1"/>
</dbReference>
<proteinExistence type="predicted"/>
<dbReference type="SMART" id="SM00228">
    <property type="entry name" value="PDZ"/>
    <property type="match status" value="1"/>
</dbReference>
<dbReference type="SUPFAM" id="SSF48350">
    <property type="entry name" value="GTPase activation domain, GAP"/>
    <property type="match status" value="1"/>
</dbReference>
<dbReference type="InterPro" id="IPR011993">
    <property type="entry name" value="PH-like_dom_sf"/>
</dbReference>
<dbReference type="Pfam" id="PF17820">
    <property type="entry name" value="PDZ_6"/>
    <property type="match status" value="1"/>
</dbReference>
<feature type="compositionally biased region" description="Basic residues" evidence="2">
    <location>
        <begin position="1428"/>
        <end position="1444"/>
    </location>
</feature>
<dbReference type="InterPro" id="IPR001478">
    <property type="entry name" value="PDZ"/>
</dbReference>
<evidence type="ECO:0000259" key="5">
    <source>
        <dbReference type="PROSITE" id="PS50238"/>
    </source>
</evidence>